<feature type="transmembrane region" description="Helical" evidence="1">
    <location>
        <begin position="56"/>
        <end position="75"/>
    </location>
</feature>
<evidence type="ECO:0000313" key="3">
    <source>
        <dbReference type="Proteomes" id="UP000460318"/>
    </source>
</evidence>
<dbReference type="RefSeq" id="WP_160496803.1">
    <property type="nucleotide sequence ID" value="NZ_WUBI01000001.1"/>
</dbReference>
<dbReference type="AlphaFoldDB" id="A0A7X3IG25"/>
<name>A0A7X3IG25_9BACL</name>
<accession>A0A7X3IG25</accession>
<feature type="transmembrane region" description="Helical" evidence="1">
    <location>
        <begin position="6"/>
        <end position="25"/>
    </location>
</feature>
<keyword evidence="1" id="KW-0812">Transmembrane</keyword>
<comment type="caution">
    <text evidence="2">The sequence shown here is derived from an EMBL/GenBank/DDBJ whole genome shotgun (WGS) entry which is preliminary data.</text>
</comment>
<reference evidence="2 3" key="1">
    <citation type="submission" date="2019-12" db="EMBL/GenBank/DDBJ databases">
        <title>Paenibacillus sp. nov., an endophytic bacterium isolated from the stem of Dendrobium.</title>
        <authorList>
            <person name="Zhao R."/>
        </authorList>
    </citation>
    <scope>NUCLEOTIDE SEQUENCE [LARGE SCALE GENOMIC DNA]</scope>
    <source>
        <strain evidence="2 3">HJL G12</strain>
    </source>
</reference>
<keyword evidence="1" id="KW-0472">Membrane</keyword>
<proteinExistence type="predicted"/>
<keyword evidence="3" id="KW-1185">Reference proteome</keyword>
<sequence length="106" mass="11908">MDIGNLVLGVIVSLIYFLLGLAMRLRPVHEREETRSSKSLGNKQQWFEGDGYSAKLMMWIGTILLVTSVICGFWIREAAGFTVILLAAVILAVGMIVLVERRRRKT</sequence>
<evidence type="ECO:0000313" key="2">
    <source>
        <dbReference type="EMBL" id="MWV43284.1"/>
    </source>
</evidence>
<feature type="transmembrane region" description="Helical" evidence="1">
    <location>
        <begin position="81"/>
        <end position="99"/>
    </location>
</feature>
<protein>
    <recommendedName>
        <fullName evidence="4">SdpI family protein</fullName>
    </recommendedName>
</protein>
<gene>
    <name evidence="2" type="ORF">GRF59_06530</name>
</gene>
<keyword evidence="1" id="KW-1133">Transmembrane helix</keyword>
<evidence type="ECO:0000256" key="1">
    <source>
        <dbReference type="SAM" id="Phobius"/>
    </source>
</evidence>
<evidence type="ECO:0008006" key="4">
    <source>
        <dbReference type="Google" id="ProtNLM"/>
    </source>
</evidence>
<organism evidence="2 3">
    <name type="scientific">Paenibacillus dendrobii</name>
    <dbReference type="NCBI Taxonomy" id="2691084"/>
    <lineage>
        <taxon>Bacteria</taxon>
        <taxon>Bacillati</taxon>
        <taxon>Bacillota</taxon>
        <taxon>Bacilli</taxon>
        <taxon>Bacillales</taxon>
        <taxon>Paenibacillaceae</taxon>
        <taxon>Paenibacillus</taxon>
    </lineage>
</organism>
<dbReference type="Proteomes" id="UP000460318">
    <property type="component" value="Unassembled WGS sequence"/>
</dbReference>
<dbReference type="EMBL" id="WUBI01000001">
    <property type="protein sequence ID" value="MWV43284.1"/>
    <property type="molecule type" value="Genomic_DNA"/>
</dbReference>